<reference evidence="1" key="1">
    <citation type="journal article" date="2015" name="Nature">
        <title>Complex archaea that bridge the gap between prokaryotes and eukaryotes.</title>
        <authorList>
            <person name="Spang A."/>
            <person name="Saw J.H."/>
            <person name="Jorgensen S.L."/>
            <person name="Zaremba-Niedzwiedzka K."/>
            <person name="Martijn J."/>
            <person name="Lind A.E."/>
            <person name="van Eijk R."/>
            <person name="Schleper C."/>
            <person name="Guy L."/>
            <person name="Ettema T.J."/>
        </authorList>
    </citation>
    <scope>NUCLEOTIDE SEQUENCE</scope>
</reference>
<dbReference type="AlphaFoldDB" id="A0A0F9H8U4"/>
<comment type="caution">
    <text evidence="1">The sequence shown here is derived from an EMBL/GenBank/DDBJ whole genome shotgun (WGS) entry which is preliminary data.</text>
</comment>
<evidence type="ECO:0000313" key="1">
    <source>
        <dbReference type="EMBL" id="KKM07480.1"/>
    </source>
</evidence>
<accession>A0A0F9H8U4</accession>
<organism evidence="1">
    <name type="scientific">marine sediment metagenome</name>
    <dbReference type="NCBI Taxonomy" id="412755"/>
    <lineage>
        <taxon>unclassified sequences</taxon>
        <taxon>metagenomes</taxon>
        <taxon>ecological metagenomes</taxon>
    </lineage>
</organism>
<protein>
    <submittedName>
        <fullName evidence="1">Uncharacterized protein</fullName>
    </submittedName>
</protein>
<name>A0A0F9H8U4_9ZZZZ</name>
<dbReference type="EMBL" id="LAZR01015761">
    <property type="protein sequence ID" value="KKM07480.1"/>
    <property type="molecule type" value="Genomic_DNA"/>
</dbReference>
<proteinExistence type="predicted"/>
<gene>
    <name evidence="1" type="ORF">LCGC14_1733500</name>
</gene>
<sequence>MGRECVICHGASHGFTVGIDEEGARVTVHASSCAAILSERRQAVAQTKAVRRRDGKEVVRKTAGISTWTAEWEYGRYGPQHKVPCQCPKHRKESAGGSDADISWDRVIAGDPDIEYQ</sequence>